<comment type="caution">
    <text evidence="1">The sequence shown here is derived from an EMBL/GenBank/DDBJ whole genome shotgun (WGS) entry which is preliminary data.</text>
</comment>
<dbReference type="Proteomes" id="UP001217089">
    <property type="component" value="Unassembled WGS sequence"/>
</dbReference>
<name>A0ABQ9F1U1_TEGGR</name>
<reference evidence="1 2" key="1">
    <citation type="submission" date="2022-12" db="EMBL/GenBank/DDBJ databases">
        <title>Chromosome-level genome of Tegillarca granosa.</title>
        <authorList>
            <person name="Kim J."/>
        </authorList>
    </citation>
    <scope>NUCLEOTIDE SEQUENCE [LARGE SCALE GENOMIC DNA]</scope>
    <source>
        <strain evidence="1">Teg-2019</strain>
        <tissue evidence="1">Adductor muscle</tissue>
    </source>
</reference>
<gene>
    <name evidence="1" type="ORF">KUTeg_010717</name>
</gene>
<dbReference type="EMBL" id="JARBDR010000496">
    <property type="protein sequence ID" value="KAJ8311362.1"/>
    <property type="molecule type" value="Genomic_DNA"/>
</dbReference>
<keyword evidence="2" id="KW-1185">Reference proteome</keyword>
<organism evidence="1 2">
    <name type="scientific">Tegillarca granosa</name>
    <name type="common">Malaysian cockle</name>
    <name type="synonym">Anadara granosa</name>
    <dbReference type="NCBI Taxonomy" id="220873"/>
    <lineage>
        <taxon>Eukaryota</taxon>
        <taxon>Metazoa</taxon>
        <taxon>Spiralia</taxon>
        <taxon>Lophotrochozoa</taxon>
        <taxon>Mollusca</taxon>
        <taxon>Bivalvia</taxon>
        <taxon>Autobranchia</taxon>
        <taxon>Pteriomorphia</taxon>
        <taxon>Arcoida</taxon>
        <taxon>Arcoidea</taxon>
        <taxon>Arcidae</taxon>
        <taxon>Tegillarca</taxon>
    </lineage>
</organism>
<evidence type="ECO:0000313" key="1">
    <source>
        <dbReference type="EMBL" id="KAJ8311362.1"/>
    </source>
</evidence>
<protein>
    <submittedName>
        <fullName evidence="1">Uncharacterized protein</fullName>
    </submittedName>
</protein>
<sequence length="75" mass="8312">MMGTPECLENSKKYVEGEVTHLGIGNFAMESWLRYPMPRSQEELDARIIEAIIEAKKGGDPEEVTDSQSPGCVIV</sequence>
<accession>A0ABQ9F1U1</accession>
<proteinExistence type="predicted"/>
<evidence type="ECO:0000313" key="2">
    <source>
        <dbReference type="Proteomes" id="UP001217089"/>
    </source>
</evidence>